<dbReference type="InterPro" id="IPR020846">
    <property type="entry name" value="MFS_dom"/>
</dbReference>
<organism evidence="7 8">
    <name type="scientific">Aaosphaeria arxii CBS 175.79</name>
    <dbReference type="NCBI Taxonomy" id="1450172"/>
    <lineage>
        <taxon>Eukaryota</taxon>
        <taxon>Fungi</taxon>
        <taxon>Dikarya</taxon>
        <taxon>Ascomycota</taxon>
        <taxon>Pezizomycotina</taxon>
        <taxon>Dothideomycetes</taxon>
        <taxon>Pleosporomycetidae</taxon>
        <taxon>Pleosporales</taxon>
        <taxon>Pleosporales incertae sedis</taxon>
        <taxon>Aaosphaeria</taxon>
    </lineage>
</organism>
<dbReference type="Gene3D" id="1.20.1250.20">
    <property type="entry name" value="MFS general substrate transporter like domains"/>
    <property type="match status" value="1"/>
</dbReference>
<dbReference type="OrthoDB" id="413079at2759"/>
<feature type="transmembrane region" description="Helical" evidence="5">
    <location>
        <begin position="301"/>
        <end position="323"/>
    </location>
</feature>
<dbReference type="FunFam" id="1.20.1250.20:FF:000286">
    <property type="entry name" value="MFS efflux transporter"/>
    <property type="match status" value="1"/>
</dbReference>
<dbReference type="InterPro" id="IPR036259">
    <property type="entry name" value="MFS_trans_sf"/>
</dbReference>
<keyword evidence="8" id="KW-1185">Reference proteome</keyword>
<evidence type="ECO:0000259" key="6">
    <source>
        <dbReference type="PROSITE" id="PS50850"/>
    </source>
</evidence>
<evidence type="ECO:0000313" key="7">
    <source>
        <dbReference type="EMBL" id="KAF2020296.1"/>
    </source>
</evidence>
<feature type="transmembrane region" description="Helical" evidence="5">
    <location>
        <begin position="335"/>
        <end position="359"/>
    </location>
</feature>
<feature type="transmembrane region" description="Helical" evidence="5">
    <location>
        <begin position="63"/>
        <end position="83"/>
    </location>
</feature>
<feature type="transmembrane region" description="Helical" evidence="5">
    <location>
        <begin position="89"/>
        <end position="106"/>
    </location>
</feature>
<gene>
    <name evidence="7" type="ORF">BU24DRAFT_342314</name>
</gene>
<feature type="transmembrane region" description="Helical" evidence="5">
    <location>
        <begin position="248"/>
        <end position="265"/>
    </location>
</feature>
<dbReference type="GO" id="GO:0022857">
    <property type="term" value="F:transmembrane transporter activity"/>
    <property type="evidence" value="ECO:0007669"/>
    <property type="project" value="InterPro"/>
</dbReference>
<dbReference type="EMBL" id="ML978067">
    <property type="protein sequence ID" value="KAF2020296.1"/>
    <property type="molecule type" value="Genomic_DNA"/>
</dbReference>
<comment type="subcellular location">
    <subcellularLocation>
        <location evidence="1">Membrane</location>
        <topology evidence="1">Multi-pass membrane protein</topology>
    </subcellularLocation>
</comment>
<evidence type="ECO:0000256" key="1">
    <source>
        <dbReference type="ARBA" id="ARBA00004141"/>
    </source>
</evidence>
<dbReference type="Proteomes" id="UP000799778">
    <property type="component" value="Unassembled WGS sequence"/>
</dbReference>
<reference evidence="7" key="1">
    <citation type="journal article" date="2020" name="Stud. Mycol.">
        <title>101 Dothideomycetes genomes: a test case for predicting lifestyles and emergence of pathogens.</title>
        <authorList>
            <person name="Haridas S."/>
            <person name="Albert R."/>
            <person name="Binder M."/>
            <person name="Bloem J."/>
            <person name="Labutti K."/>
            <person name="Salamov A."/>
            <person name="Andreopoulos B."/>
            <person name="Baker S."/>
            <person name="Barry K."/>
            <person name="Bills G."/>
            <person name="Bluhm B."/>
            <person name="Cannon C."/>
            <person name="Castanera R."/>
            <person name="Culley D."/>
            <person name="Daum C."/>
            <person name="Ezra D."/>
            <person name="Gonzalez J."/>
            <person name="Henrissat B."/>
            <person name="Kuo A."/>
            <person name="Liang C."/>
            <person name="Lipzen A."/>
            <person name="Lutzoni F."/>
            <person name="Magnuson J."/>
            <person name="Mondo S."/>
            <person name="Nolan M."/>
            <person name="Ohm R."/>
            <person name="Pangilinan J."/>
            <person name="Park H.-J."/>
            <person name="Ramirez L."/>
            <person name="Alfaro M."/>
            <person name="Sun H."/>
            <person name="Tritt A."/>
            <person name="Yoshinaga Y."/>
            <person name="Zwiers L.-H."/>
            <person name="Turgeon B."/>
            <person name="Goodwin S."/>
            <person name="Spatafora J."/>
            <person name="Crous P."/>
            <person name="Grigoriev I."/>
        </authorList>
    </citation>
    <scope>NUCLEOTIDE SEQUENCE</scope>
    <source>
        <strain evidence="7">CBS 175.79</strain>
    </source>
</reference>
<dbReference type="AlphaFoldDB" id="A0A6A5Y4W2"/>
<feature type="domain" description="Major facilitator superfamily (MFS) profile" evidence="6">
    <location>
        <begin position="3"/>
        <end position="388"/>
    </location>
</feature>
<keyword evidence="3 5" id="KW-1133">Transmembrane helix</keyword>
<feature type="transmembrane region" description="Helical" evidence="5">
    <location>
        <begin position="211"/>
        <end position="233"/>
    </location>
</feature>
<feature type="transmembrane region" description="Helical" evidence="5">
    <location>
        <begin position="365"/>
        <end position="384"/>
    </location>
</feature>
<name>A0A6A5Y4W2_9PLEO</name>
<keyword evidence="2 5" id="KW-0812">Transmembrane</keyword>
<dbReference type="Pfam" id="PF07690">
    <property type="entry name" value="MFS_1"/>
    <property type="match status" value="1"/>
</dbReference>
<evidence type="ECO:0000256" key="3">
    <source>
        <dbReference type="ARBA" id="ARBA00022989"/>
    </source>
</evidence>
<proteinExistence type="predicted"/>
<accession>A0A6A5Y4W2</accession>
<dbReference type="GeneID" id="54280710"/>
<feature type="transmembrane region" description="Helical" evidence="5">
    <location>
        <begin position="277"/>
        <end position="295"/>
    </location>
</feature>
<sequence>MIKICVAGFSFFFSGVNDGSLGALTPYIIRKYHVGTEYVAIIYASSFAGWLLAASTNSHLSRYLDLGALLTVGTVLQLIGQLLRFWSPPFGLFVVTFFCQATGMGIQDAHSNTFVTSIKGAHRWLGFIHAMYALGCLVAPFVATAIASRIPQQWHLFYTFLVGIGTINAIAVLIAFRDSLKIHKQLAAEDNTSRSKNATKDIKDTLKNPSVYLLSMFYFFMLGTVITAGGWIVEYLISARNGKLPEVGYVPAGLWVGTFLGRVLLSEPTYRYGERRMALGYCVLMLALQLIFWLVPNLISSAITISFFGFFSGPLFATGMSIASKLFPKHIQPTALGFLFVLAQAGGSLFPALTGVIASRAGVKVLQPMLVGLIVAMGISWVLVPKVPKRAE</sequence>
<keyword evidence="4 5" id="KW-0472">Membrane</keyword>
<dbReference type="PROSITE" id="PS50850">
    <property type="entry name" value="MFS"/>
    <property type="match status" value="1"/>
</dbReference>
<dbReference type="GO" id="GO:0016020">
    <property type="term" value="C:membrane"/>
    <property type="evidence" value="ECO:0007669"/>
    <property type="project" value="UniProtKB-SubCell"/>
</dbReference>
<feature type="transmembrane region" description="Helical" evidence="5">
    <location>
        <begin position="156"/>
        <end position="176"/>
    </location>
</feature>
<feature type="transmembrane region" description="Helical" evidence="5">
    <location>
        <begin position="127"/>
        <end position="150"/>
    </location>
</feature>
<evidence type="ECO:0000256" key="2">
    <source>
        <dbReference type="ARBA" id="ARBA00022692"/>
    </source>
</evidence>
<dbReference type="PANTHER" id="PTHR23514:SF16">
    <property type="entry name" value="TRANSPORTER, PUTATIVE (AFU_ORTHOLOGUE AFUA_2G17270)-RELATED"/>
    <property type="match status" value="1"/>
</dbReference>
<evidence type="ECO:0000256" key="5">
    <source>
        <dbReference type="SAM" id="Phobius"/>
    </source>
</evidence>
<dbReference type="InterPro" id="IPR011701">
    <property type="entry name" value="MFS"/>
</dbReference>
<protein>
    <submittedName>
        <fullName evidence="7">MFS general substrate transporter</fullName>
    </submittedName>
</protein>
<dbReference type="PANTHER" id="PTHR23514">
    <property type="entry name" value="BYPASS OF STOP CODON PROTEIN 6"/>
    <property type="match status" value="1"/>
</dbReference>
<dbReference type="SUPFAM" id="SSF103473">
    <property type="entry name" value="MFS general substrate transporter"/>
    <property type="match status" value="1"/>
</dbReference>
<dbReference type="InterPro" id="IPR051788">
    <property type="entry name" value="MFS_Transporter"/>
</dbReference>
<dbReference type="RefSeq" id="XP_033388635.1">
    <property type="nucleotide sequence ID" value="XM_033523313.1"/>
</dbReference>
<feature type="transmembrane region" description="Helical" evidence="5">
    <location>
        <begin position="38"/>
        <end position="56"/>
    </location>
</feature>
<evidence type="ECO:0000256" key="4">
    <source>
        <dbReference type="ARBA" id="ARBA00023136"/>
    </source>
</evidence>
<evidence type="ECO:0000313" key="8">
    <source>
        <dbReference type="Proteomes" id="UP000799778"/>
    </source>
</evidence>